<accession>A0A1F6U4V8</accession>
<feature type="domain" description="Serine aminopeptidase S33" evidence="1">
    <location>
        <begin position="94"/>
        <end position="193"/>
    </location>
</feature>
<dbReference type="PANTHER" id="PTHR12277:SF81">
    <property type="entry name" value="PROTEIN ABHD13"/>
    <property type="match status" value="1"/>
</dbReference>
<dbReference type="Gene3D" id="3.40.50.1820">
    <property type="entry name" value="alpha/beta hydrolase"/>
    <property type="match status" value="1"/>
</dbReference>
<dbReference type="EMBL" id="MFTC01000017">
    <property type="protein sequence ID" value="OGI52388.1"/>
    <property type="molecule type" value="Genomic_DNA"/>
</dbReference>
<gene>
    <name evidence="2" type="ORF">A3A87_03580</name>
</gene>
<evidence type="ECO:0000313" key="3">
    <source>
        <dbReference type="Proteomes" id="UP000179037"/>
    </source>
</evidence>
<dbReference type="SUPFAM" id="SSF53474">
    <property type="entry name" value="alpha/beta-Hydrolases"/>
    <property type="match status" value="1"/>
</dbReference>
<comment type="caution">
    <text evidence="2">The sequence shown here is derived from an EMBL/GenBank/DDBJ whole genome shotgun (WGS) entry which is preliminary data.</text>
</comment>
<evidence type="ECO:0000259" key="1">
    <source>
        <dbReference type="Pfam" id="PF12146"/>
    </source>
</evidence>
<protein>
    <recommendedName>
        <fullName evidence="1">Serine aminopeptidase S33 domain-containing protein</fullName>
    </recommendedName>
</protein>
<sequence length="281" mass="31110">MVLGRGAKLVLWFAVALGGGWSGTAQPAMTEEAKLETSVCGFVREPLAFWMFRRAAGSPDARRLAGIRDIERIHLETLDKRTLGGYRLRASGIPKGYLLVAPGNAMLADQIMGELQIFRDRGFDVYVYDYRGYGLSGGSSRLNAIVSDYHEIVAHLNRQDYRRRALYGMSMGGVILLNAIGESKDFSALVVDSSPSRISPLGCPEQYDPVNHLPADSSRIKIIAGGRDRVVRPEEMQELLLAAKFRGAQVVQRAEFAHPFQDATAAIHRRRMQDVADFIAR</sequence>
<dbReference type="Proteomes" id="UP000179037">
    <property type="component" value="Unassembled WGS sequence"/>
</dbReference>
<dbReference type="STRING" id="1817768.A3A87_03580"/>
<dbReference type="Pfam" id="PF12146">
    <property type="entry name" value="Hydrolase_4"/>
    <property type="match status" value="1"/>
</dbReference>
<dbReference type="InterPro" id="IPR022742">
    <property type="entry name" value="Hydrolase_4"/>
</dbReference>
<evidence type="ECO:0000313" key="2">
    <source>
        <dbReference type="EMBL" id="OGI52388.1"/>
    </source>
</evidence>
<reference evidence="2 3" key="1">
    <citation type="journal article" date="2016" name="Nat. Commun.">
        <title>Thousands of microbial genomes shed light on interconnected biogeochemical processes in an aquifer system.</title>
        <authorList>
            <person name="Anantharaman K."/>
            <person name="Brown C.T."/>
            <person name="Hug L.A."/>
            <person name="Sharon I."/>
            <person name="Castelle C.J."/>
            <person name="Probst A.J."/>
            <person name="Thomas B.C."/>
            <person name="Singh A."/>
            <person name="Wilkins M.J."/>
            <person name="Karaoz U."/>
            <person name="Brodie E.L."/>
            <person name="Williams K.H."/>
            <person name="Hubbard S.S."/>
            <person name="Banfield J.F."/>
        </authorList>
    </citation>
    <scope>NUCLEOTIDE SEQUENCE [LARGE SCALE GENOMIC DNA]</scope>
</reference>
<name>A0A1F6U4V8_9PROT</name>
<proteinExistence type="predicted"/>
<organism evidence="2 3">
    <name type="scientific">Candidatus Muproteobacteria bacterium RIFCSPLOWO2_01_FULL_60_18</name>
    <dbReference type="NCBI Taxonomy" id="1817768"/>
    <lineage>
        <taxon>Bacteria</taxon>
        <taxon>Pseudomonadati</taxon>
        <taxon>Pseudomonadota</taxon>
        <taxon>Candidatus Muproteobacteria</taxon>
    </lineage>
</organism>
<dbReference type="PANTHER" id="PTHR12277">
    <property type="entry name" value="ALPHA/BETA HYDROLASE DOMAIN-CONTAINING PROTEIN"/>
    <property type="match status" value="1"/>
</dbReference>
<dbReference type="AlphaFoldDB" id="A0A1F6U4V8"/>
<dbReference type="InterPro" id="IPR029058">
    <property type="entry name" value="AB_hydrolase_fold"/>
</dbReference>